<dbReference type="EMBL" id="AFZX01000010">
    <property type="protein sequence ID" value="EHL08983.1"/>
    <property type="molecule type" value="Genomic_DNA"/>
</dbReference>
<comment type="caution">
    <text evidence="2">The sequence shown here is derived from an EMBL/GenBank/DDBJ whole genome shotgun (WGS) entry which is preliminary data.</text>
</comment>
<evidence type="ECO:0000256" key="1">
    <source>
        <dbReference type="SAM" id="MobiDB-lite"/>
    </source>
</evidence>
<protein>
    <submittedName>
        <fullName evidence="2">Uncharacterized protein</fullName>
    </submittedName>
</protein>
<reference evidence="2 3" key="1">
    <citation type="submission" date="2011-08" db="EMBL/GenBank/DDBJ databases">
        <authorList>
            <person name="Weinstock G."/>
            <person name="Sodergren E."/>
            <person name="Clifton S."/>
            <person name="Fulton L."/>
            <person name="Fulton B."/>
            <person name="Courtney L."/>
            <person name="Fronick C."/>
            <person name="Harrison M."/>
            <person name="Strong C."/>
            <person name="Farmer C."/>
            <person name="Delahaunty K."/>
            <person name="Markovic C."/>
            <person name="Hall O."/>
            <person name="Minx P."/>
            <person name="Tomlinson C."/>
            <person name="Mitreva M."/>
            <person name="Hou S."/>
            <person name="Chen J."/>
            <person name="Wollam A."/>
            <person name="Pepin K.H."/>
            <person name="Johnson M."/>
            <person name="Bhonagiri V."/>
            <person name="Zhang X."/>
            <person name="Suruliraj S."/>
            <person name="Warren W."/>
            <person name="Chinwalla A."/>
            <person name="Mardis E.R."/>
            <person name="Wilson R.K."/>
        </authorList>
    </citation>
    <scope>NUCLEOTIDE SEQUENCE [LARGE SCALE GENOMIC DNA]</scope>
    <source>
        <strain evidence="2 3">DP7</strain>
    </source>
</reference>
<sequence length="95" mass="10645">MATAFKEDIMSIRVFAKKAFEFSNGEVDAKGVRVTAKTRPLDFAELPDWAEKDPLFGWAQADGDLEVISGAKKPRGNQKPKEPEQPKEEQEPPKE</sequence>
<evidence type="ECO:0000313" key="2">
    <source>
        <dbReference type="EMBL" id="EHL08983.1"/>
    </source>
</evidence>
<dbReference type="Proteomes" id="UP000004416">
    <property type="component" value="Unassembled WGS sequence"/>
</dbReference>
<gene>
    <name evidence="2" type="ORF">HMPREF0322_00406</name>
</gene>
<dbReference type="PATRIC" id="fig|537010.4.peg.382"/>
<dbReference type="HOGENOM" id="CLU_2368266_0_0_9"/>
<name>G9XHI1_DESHA</name>
<proteinExistence type="predicted"/>
<feature type="region of interest" description="Disordered" evidence="1">
    <location>
        <begin position="66"/>
        <end position="95"/>
    </location>
</feature>
<accession>G9XHI1</accession>
<dbReference type="AlphaFoldDB" id="G9XHI1"/>
<organism evidence="2 3">
    <name type="scientific">Desulfitobacterium hafniense DP7</name>
    <dbReference type="NCBI Taxonomy" id="537010"/>
    <lineage>
        <taxon>Bacteria</taxon>
        <taxon>Bacillati</taxon>
        <taxon>Bacillota</taxon>
        <taxon>Clostridia</taxon>
        <taxon>Eubacteriales</taxon>
        <taxon>Desulfitobacteriaceae</taxon>
        <taxon>Desulfitobacterium</taxon>
    </lineage>
</organism>
<evidence type="ECO:0000313" key="3">
    <source>
        <dbReference type="Proteomes" id="UP000004416"/>
    </source>
</evidence>
<feature type="compositionally biased region" description="Basic and acidic residues" evidence="1">
    <location>
        <begin position="79"/>
        <end position="95"/>
    </location>
</feature>